<organism evidence="1 2">
    <name type="scientific">Metabacillus lacus</name>
    <dbReference type="NCBI Taxonomy" id="1983721"/>
    <lineage>
        <taxon>Bacteria</taxon>
        <taxon>Bacillati</taxon>
        <taxon>Bacillota</taxon>
        <taxon>Bacilli</taxon>
        <taxon>Bacillales</taxon>
        <taxon>Bacillaceae</taxon>
        <taxon>Metabacillus</taxon>
    </lineage>
</organism>
<comment type="caution">
    <text evidence="1">The sequence shown here is derived from an EMBL/GenBank/DDBJ whole genome shotgun (WGS) entry which is preliminary data.</text>
</comment>
<evidence type="ECO:0000313" key="2">
    <source>
        <dbReference type="Proteomes" id="UP000448867"/>
    </source>
</evidence>
<sequence>MVLQRNEQKQRTYKHWTTLEDKRLIQLRESGMRYRQIAEKLKRTPLSVEKRYRKITNPNYMMD</sequence>
<keyword evidence="2" id="KW-1185">Reference proteome</keyword>
<evidence type="ECO:0000313" key="1">
    <source>
        <dbReference type="EMBL" id="MRX72179.1"/>
    </source>
</evidence>
<dbReference type="Pfam" id="PF13921">
    <property type="entry name" value="Myb_DNA-bind_6"/>
    <property type="match status" value="1"/>
</dbReference>
<accession>A0A7X2IYV7</accession>
<name>A0A7X2IYV7_9BACI</name>
<dbReference type="OrthoDB" id="2888861at2"/>
<dbReference type="SUPFAM" id="SSF46689">
    <property type="entry name" value="Homeodomain-like"/>
    <property type="match status" value="1"/>
</dbReference>
<evidence type="ECO:0008006" key="3">
    <source>
        <dbReference type="Google" id="ProtNLM"/>
    </source>
</evidence>
<dbReference type="AlphaFoldDB" id="A0A7X2IYV7"/>
<gene>
    <name evidence="1" type="ORF">GJU40_08445</name>
</gene>
<dbReference type="EMBL" id="WKKI01000012">
    <property type="protein sequence ID" value="MRX72179.1"/>
    <property type="molecule type" value="Genomic_DNA"/>
</dbReference>
<dbReference type="InterPro" id="IPR009057">
    <property type="entry name" value="Homeodomain-like_sf"/>
</dbReference>
<dbReference type="RefSeq" id="WP_154307320.1">
    <property type="nucleotide sequence ID" value="NZ_WKKI01000012.1"/>
</dbReference>
<reference evidence="1 2" key="1">
    <citation type="submission" date="2019-11" db="EMBL/GenBank/DDBJ databases">
        <title>Bacillus lacus genome.</title>
        <authorList>
            <person name="Allen C.J."/>
            <person name="Newman J.D."/>
        </authorList>
    </citation>
    <scope>NUCLEOTIDE SEQUENCE [LARGE SCALE GENOMIC DNA]</scope>
    <source>
        <strain evidence="1 2">KCTC 33946</strain>
    </source>
</reference>
<dbReference type="Gene3D" id="1.10.10.60">
    <property type="entry name" value="Homeodomain-like"/>
    <property type="match status" value="1"/>
</dbReference>
<dbReference type="Proteomes" id="UP000448867">
    <property type="component" value="Unassembled WGS sequence"/>
</dbReference>
<protein>
    <recommendedName>
        <fullName evidence="3">Myb-like domain-containing protein</fullName>
    </recommendedName>
</protein>
<proteinExistence type="predicted"/>